<evidence type="ECO:0000256" key="1">
    <source>
        <dbReference type="SAM" id="MobiDB-lite"/>
    </source>
</evidence>
<organism evidence="2 3">
    <name type="scientific">Dryococelus australis</name>
    <dbReference type="NCBI Taxonomy" id="614101"/>
    <lineage>
        <taxon>Eukaryota</taxon>
        <taxon>Metazoa</taxon>
        <taxon>Ecdysozoa</taxon>
        <taxon>Arthropoda</taxon>
        <taxon>Hexapoda</taxon>
        <taxon>Insecta</taxon>
        <taxon>Pterygota</taxon>
        <taxon>Neoptera</taxon>
        <taxon>Polyneoptera</taxon>
        <taxon>Phasmatodea</taxon>
        <taxon>Verophasmatodea</taxon>
        <taxon>Anareolatae</taxon>
        <taxon>Phasmatidae</taxon>
        <taxon>Eurycanthinae</taxon>
        <taxon>Dryococelus</taxon>
    </lineage>
</organism>
<name>A0ABQ9GEM5_9NEOP</name>
<dbReference type="PANTHER" id="PTHR33198:SF19">
    <property type="entry name" value="CCHC-TYPE DOMAIN-CONTAINING PROTEIN"/>
    <property type="match status" value="1"/>
</dbReference>
<reference evidence="2 3" key="1">
    <citation type="submission" date="2023-02" db="EMBL/GenBank/DDBJ databases">
        <title>LHISI_Scaffold_Assembly.</title>
        <authorList>
            <person name="Stuart O.P."/>
            <person name="Cleave R."/>
            <person name="Magrath M.J.L."/>
            <person name="Mikheyev A.S."/>
        </authorList>
    </citation>
    <scope>NUCLEOTIDE SEQUENCE [LARGE SCALE GENOMIC DNA]</scope>
    <source>
        <strain evidence="2">Daus_M_001</strain>
        <tissue evidence="2">Leg muscle</tissue>
    </source>
</reference>
<dbReference type="EMBL" id="JARBHB010000013">
    <property type="protein sequence ID" value="KAJ8869981.1"/>
    <property type="molecule type" value="Genomic_DNA"/>
</dbReference>
<evidence type="ECO:0000313" key="3">
    <source>
        <dbReference type="Proteomes" id="UP001159363"/>
    </source>
</evidence>
<dbReference type="Proteomes" id="UP001159363">
    <property type="component" value="Chromosome 12"/>
</dbReference>
<proteinExistence type="predicted"/>
<gene>
    <name evidence="2" type="ORF">PR048_028992</name>
</gene>
<protein>
    <submittedName>
        <fullName evidence="2">Uncharacterized protein</fullName>
    </submittedName>
</protein>
<keyword evidence="3" id="KW-1185">Reference proteome</keyword>
<dbReference type="PANTHER" id="PTHR33198">
    <property type="entry name" value="ANK_REP_REGION DOMAIN-CONTAINING PROTEIN-RELATED"/>
    <property type="match status" value="1"/>
</dbReference>
<feature type="compositionally biased region" description="Basic and acidic residues" evidence="1">
    <location>
        <begin position="125"/>
        <end position="138"/>
    </location>
</feature>
<evidence type="ECO:0000313" key="2">
    <source>
        <dbReference type="EMBL" id="KAJ8869981.1"/>
    </source>
</evidence>
<accession>A0ABQ9GEM5</accession>
<feature type="region of interest" description="Disordered" evidence="1">
    <location>
        <begin position="121"/>
        <end position="153"/>
    </location>
</feature>
<comment type="caution">
    <text evidence="2">The sequence shown here is derived from an EMBL/GenBank/DDBJ whole genome shotgun (WGS) entry which is preliminary data.</text>
</comment>
<sequence>MQRAHVGVVVKLPIFHYVIPGLIPSEDVGQLDDIIRELEKNIPTSLSSTLSHDVNPEFIFLVHEAQDDLKNCRNLSQVLRRAQIVLDGIWEHLNTGHWSKVSATERQVYTAAGLLKTNLPQPAQRVDEARRDWDETGQSREPPSTHTHAFHTPHHENPCLKNSCLSGHGIELRTSEIGGQSRCKCKLKVCIQVCSNCKLHNGAGKQSATIGTATSRHAFWRRVGKFGNFSSFSLRITALLWDFTKKRKLSKWPVCYQRECSLDLLDTDKQNISTILEVFDKHFTPAKNVIYERWVFDTAHQESGESVEQFICRAQALTAISEYGALAAEMFRNNIVVGVADHRLRRQLLSECFGAVGLEIQALLQIKLHEADGDKQLSDQDVYKKALETADMSLLLGAPLSVMDGESMIKCAHILTSVVSTSNIAAENVGATSSTVWMSVEQIPGVRGKHVPILKQPSLERFQVEHFKTQYPVKLTGQLMCDALRSYDAHSTLPHLNALRKSFTVLEEAGHVPTGYSLAMIRIL</sequence>